<keyword evidence="3" id="KW-0812">Transmembrane</keyword>
<dbReference type="Pfam" id="PF25963">
    <property type="entry name" value="Beta-barrel_AAEA"/>
    <property type="match status" value="1"/>
</dbReference>
<feature type="compositionally biased region" description="Low complexity" evidence="2">
    <location>
        <begin position="8"/>
        <end position="34"/>
    </location>
</feature>
<gene>
    <name evidence="6" type="ORF">SAMN02982985_01250</name>
</gene>
<proteinExistence type="predicted"/>
<dbReference type="RefSeq" id="WP_093385105.1">
    <property type="nucleotide sequence ID" value="NZ_FOTW01000006.1"/>
</dbReference>
<feature type="domain" description="p-hydroxybenzoic acid efflux pump subunit AaeA-like beta-barrel" evidence="5">
    <location>
        <begin position="302"/>
        <end position="394"/>
    </location>
</feature>
<feature type="transmembrane region" description="Helical" evidence="3">
    <location>
        <begin position="60"/>
        <end position="81"/>
    </location>
</feature>
<dbReference type="EMBL" id="FOTW01000006">
    <property type="protein sequence ID" value="SFL70458.1"/>
    <property type="molecule type" value="Genomic_DNA"/>
</dbReference>
<evidence type="ECO:0000256" key="2">
    <source>
        <dbReference type="SAM" id="MobiDB-lite"/>
    </source>
</evidence>
<evidence type="ECO:0000313" key="7">
    <source>
        <dbReference type="Proteomes" id="UP000199470"/>
    </source>
</evidence>
<dbReference type="SUPFAM" id="SSF111369">
    <property type="entry name" value="HlyD-like secretion proteins"/>
    <property type="match status" value="2"/>
</dbReference>
<dbReference type="InterPro" id="IPR058625">
    <property type="entry name" value="MdtA-like_BSH"/>
</dbReference>
<accession>A0A1I4JV48</accession>
<keyword evidence="3" id="KW-1133">Transmembrane helix</keyword>
<dbReference type="PRINTS" id="PR01490">
    <property type="entry name" value="RTXTOXIND"/>
</dbReference>
<dbReference type="Gene3D" id="2.40.30.170">
    <property type="match status" value="1"/>
</dbReference>
<feature type="domain" description="Multidrug resistance protein MdtA-like barrel-sandwich hybrid" evidence="4">
    <location>
        <begin position="105"/>
        <end position="294"/>
    </location>
</feature>
<evidence type="ECO:0000256" key="3">
    <source>
        <dbReference type="SAM" id="Phobius"/>
    </source>
</evidence>
<dbReference type="Proteomes" id="UP000199470">
    <property type="component" value="Unassembled WGS sequence"/>
</dbReference>
<sequence length="436" mass="44469">MSNNTPDTSASPTPAAAPTAAAAPTPSAAAPAAAPAAAQAAPAATAAAAAPAQPERRNQIISAIAFAAVALIGVLVVLYAWRLPPFSSAVVSTENALVRGQVTLVGTQLSGYVVEVRVQDFQQVKQGELLVRLDDRIYQQRYEQAQAQLAAQQAALANWEQARRSAEAGVALNQATLANAEAQARKAAADLGRVNQLAADGSLSLREQDGSRAAGAQSVAAVAQARASLDIARQSVQTVTVNKLSLEAAVANAQAALKAAKVDLDNTRISAPADGQLGQVMVRQGAYVNTGAQLMGLVPRQLWVIANLKETQMANVQVGQGATFKVDALDGATLTGQVERISPATGSEFAVLPADNATGNYVKIAQRIPVRIRIDAGQAPARRLRPGMSVVVSIDTSAVLNDADPDDVASGAPAAAASARARASAPASAAQGGAKP</sequence>
<dbReference type="InterPro" id="IPR050739">
    <property type="entry name" value="MFP"/>
</dbReference>
<evidence type="ECO:0000256" key="1">
    <source>
        <dbReference type="SAM" id="Coils"/>
    </source>
</evidence>
<feature type="region of interest" description="Disordered" evidence="2">
    <location>
        <begin position="1"/>
        <end position="34"/>
    </location>
</feature>
<dbReference type="OrthoDB" id="9811754at2"/>
<dbReference type="Gene3D" id="2.40.50.100">
    <property type="match status" value="1"/>
</dbReference>
<protein>
    <submittedName>
        <fullName evidence="6">Multidrug resistance efflux pump</fullName>
    </submittedName>
</protein>
<dbReference type="InterPro" id="IPR058634">
    <property type="entry name" value="AaeA-lik-b-barrel"/>
</dbReference>
<dbReference type="Gene3D" id="1.10.287.470">
    <property type="entry name" value="Helix hairpin bin"/>
    <property type="match status" value="2"/>
</dbReference>
<dbReference type="Pfam" id="PF25917">
    <property type="entry name" value="BSH_RND"/>
    <property type="match status" value="1"/>
</dbReference>
<reference evidence="6 7" key="1">
    <citation type="submission" date="2016-10" db="EMBL/GenBank/DDBJ databases">
        <authorList>
            <person name="de Groot N.N."/>
        </authorList>
    </citation>
    <scope>NUCLEOTIDE SEQUENCE [LARGE SCALE GENOMIC DNA]</scope>
    <source>
        <strain evidence="6 7">ATCC 43154</strain>
    </source>
</reference>
<feature type="coiled-coil region" evidence="1">
    <location>
        <begin position="142"/>
        <end position="197"/>
    </location>
</feature>
<evidence type="ECO:0000259" key="5">
    <source>
        <dbReference type="Pfam" id="PF25963"/>
    </source>
</evidence>
<keyword evidence="3" id="KW-0472">Membrane</keyword>
<evidence type="ECO:0000259" key="4">
    <source>
        <dbReference type="Pfam" id="PF25917"/>
    </source>
</evidence>
<name>A0A1I4JV48_9BURK</name>
<keyword evidence="7" id="KW-1185">Reference proteome</keyword>
<evidence type="ECO:0000313" key="6">
    <source>
        <dbReference type="EMBL" id="SFL70458.1"/>
    </source>
</evidence>
<dbReference type="AlphaFoldDB" id="A0A1I4JV48"/>
<dbReference type="STRING" id="758825.SAMN02982985_01250"/>
<keyword evidence="1" id="KW-0175">Coiled coil</keyword>
<organism evidence="6 7">
    <name type="scientific">Rugamonas rubra</name>
    <dbReference type="NCBI Taxonomy" id="758825"/>
    <lineage>
        <taxon>Bacteria</taxon>
        <taxon>Pseudomonadati</taxon>
        <taxon>Pseudomonadota</taxon>
        <taxon>Betaproteobacteria</taxon>
        <taxon>Burkholderiales</taxon>
        <taxon>Oxalobacteraceae</taxon>
        <taxon>Telluria group</taxon>
        <taxon>Rugamonas</taxon>
    </lineage>
</organism>
<dbReference type="PANTHER" id="PTHR30386">
    <property type="entry name" value="MEMBRANE FUSION SUBUNIT OF EMRAB-TOLC MULTIDRUG EFFLUX PUMP"/>
    <property type="match status" value="1"/>
</dbReference>
<feature type="region of interest" description="Disordered" evidence="2">
    <location>
        <begin position="402"/>
        <end position="436"/>
    </location>
</feature>
<feature type="compositionally biased region" description="Low complexity" evidence="2">
    <location>
        <begin position="408"/>
        <end position="436"/>
    </location>
</feature>
<dbReference type="PANTHER" id="PTHR30386:SF24">
    <property type="entry name" value="MULTIDRUG RESISTANCE EFFLUX PUMP"/>
    <property type="match status" value="1"/>
</dbReference>